<feature type="transmembrane region" description="Helical" evidence="12">
    <location>
        <begin position="279"/>
        <end position="299"/>
    </location>
</feature>
<dbReference type="NCBIfam" id="TIGR00932">
    <property type="entry name" value="2a37"/>
    <property type="match status" value="1"/>
</dbReference>
<protein>
    <submittedName>
        <fullName evidence="14">Monovalent cation:proton antiporter-2 (CPA2) family protein</fullName>
    </submittedName>
</protein>
<evidence type="ECO:0000313" key="15">
    <source>
        <dbReference type="Proteomes" id="UP001139104"/>
    </source>
</evidence>
<dbReference type="Gene3D" id="1.20.1530.20">
    <property type="match status" value="1"/>
</dbReference>
<dbReference type="InterPro" id="IPR038770">
    <property type="entry name" value="Na+/solute_symporter_sf"/>
</dbReference>
<dbReference type="Proteomes" id="UP001139104">
    <property type="component" value="Unassembled WGS sequence"/>
</dbReference>
<evidence type="ECO:0000256" key="7">
    <source>
        <dbReference type="ARBA" id="ARBA00022958"/>
    </source>
</evidence>
<feature type="transmembrane region" description="Helical" evidence="12">
    <location>
        <begin position="91"/>
        <end position="113"/>
    </location>
</feature>
<keyword evidence="9" id="KW-0406">Ion transport</keyword>
<evidence type="ECO:0000256" key="8">
    <source>
        <dbReference type="ARBA" id="ARBA00022989"/>
    </source>
</evidence>
<feature type="transmembrane region" description="Helical" evidence="12">
    <location>
        <begin position="195"/>
        <end position="213"/>
    </location>
</feature>
<evidence type="ECO:0000256" key="4">
    <source>
        <dbReference type="ARBA" id="ARBA00022449"/>
    </source>
</evidence>
<dbReference type="Gene3D" id="3.40.50.720">
    <property type="entry name" value="NAD(P)-binding Rossmann-like Domain"/>
    <property type="match status" value="1"/>
</dbReference>
<comment type="subcellular location">
    <subcellularLocation>
        <location evidence="1">Membrane</location>
        <topology evidence="1">Multi-pass membrane protein</topology>
    </subcellularLocation>
</comment>
<sequence>MPELSSETSFLVPILILLAAAILFAPSFRFAGLGSVIGYLVAGLAIGPSGLGLIHDPRTTLNISQLGVVLLLFLIGLSLKPQRLYALRRDIGLIGVGQMVFTAAPLIVAAQHFLHLNMFGALAAGLALAFSATTIAMQLLEERGDAQTGYGRRAFAVLLAQDIAVAPVLALIPLLGGGPASGSLAGSMHDALLHISWAFAALSFVILAGHYALNPLFRLLARAGAREILTAAALFIVLGAAVLMQAVGMSMALGAFLAGLLLSESNFRHQLEADIEPFRGLLMGLFFMSVGMSVDIGLVGERLGLLAGAALAILGAKLIIGFVLFRLTGSSARDSLSAAGVLTPAGEFSFAIFPLAAGAGLMSAAESSLLSALAAITMVAGPFFAKATERVAAKFERRAPPPEGAGEPPPPPVPKERRGNVLVIGFGRFGQIAVQPLLAERIDVTVIDSSVKRIRDAGKFGFKVYYGDGCRLDVLRAAGAGEARIIAICVGDRDIANAIVALARDNFPVAKIFARAYDRIHAIDLLERGADYQIRETLESALSFGGAAIAELRGDPDAGREAVEAARARDLDRLAIQQAGGAPPPPFFAPDQPRLNPEPLVRPAGKSQGLTPESRDIVEGAAE</sequence>
<organism evidence="14 15">
    <name type="scientific">Candidatus Rhodoblastus alkanivorans</name>
    <dbReference type="NCBI Taxonomy" id="2954117"/>
    <lineage>
        <taxon>Bacteria</taxon>
        <taxon>Pseudomonadati</taxon>
        <taxon>Pseudomonadota</taxon>
        <taxon>Alphaproteobacteria</taxon>
        <taxon>Hyphomicrobiales</taxon>
        <taxon>Rhodoblastaceae</taxon>
        <taxon>Rhodoblastus</taxon>
    </lineage>
</organism>
<evidence type="ECO:0000256" key="2">
    <source>
        <dbReference type="ARBA" id="ARBA00005551"/>
    </source>
</evidence>
<feature type="transmembrane region" description="Helical" evidence="12">
    <location>
        <begin position="152"/>
        <end position="175"/>
    </location>
</feature>
<feature type="compositionally biased region" description="Basic and acidic residues" evidence="11">
    <location>
        <begin position="613"/>
        <end position="623"/>
    </location>
</feature>
<dbReference type="EMBL" id="JAIVFP010000001">
    <property type="protein sequence ID" value="MCI4684714.1"/>
    <property type="molecule type" value="Genomic_DNA"/>
</dbReference>
<evidence type="ECO:0000313" key="14">
    <source>
        <dbReference type="EMBL" id="MCI4684714.1"/>
    </source>
</evidence>
<accession>A0ABS9ZAJ1</accession>
<keyword evidence="8 12" id="KW-1133">Transmembrane helix</keyword>
<feature type="transmembrane region" description="Helical" evidence="12">
    <location>
        <begin position="305"/>
        <end position="325"/>
    </location>
</feature>
<feature type="transmembrane region" description="Helical" evidence="12">
    <location>
        <begin position="119"/>
        <end position="140"/>
    </location>
</feature>
<feature type="region of interest" description="Disordered" evidence="11">
    <location>
        <begin position="576"/>
        <end position="623"/>
    </location>
</feature>
<dbReference type="InterPro" id="IPR006153">
    <property type="entry name" value="Cation/H_exchanger_TM"/>
</dbReference>
<evidence type="ECO:0000256" key="9">
    <source>
        <dbReference type="ARBA" id="ARBA00023065"/>
    </source>
</evidence>
<evidence type="ECO:0000256" key="1">
    <source>
        <dbReference type="ARBA" id="ARBA00004141"/>
    </source>
</evidence>
<keyword evidence="6 12" id="KW-0812">Transmembrane</keyword>
<keyword evidence="7" id="KW-0630">Potassium</keyword>
<dbReference type="RefSeq" id="WP_243068600.1">
    <property type="nucleotide sequence ID" value="NZ_JAIVFK010000005.1"/>
</dbReference>
<dbReference type="PANTHER" id="PTHR46157:SF8">
    <property type="entry name" value="GLUTATHIONE-REGULATED POTASSIUM-EFFLUX SYSTEM PROTEIN"/>
    <property type="match status" value="1"/>
</dbReference>
<evidence type="ECO:0000256" key="5">
    <source>
        <dbReference type="ARBA" id="ARBA00022538"/>
    </source>
</evidence>
<feature type="transmembrane region" description="Helical" evidence="12">
    <location>
        <begin position="36"/>
        <end position="55"/>
    </location>
</feature>
<evidence type="ECO:0000256" key="12">
    <source>
        <dbReference type="SAM" id="Phobius"/>
    </source>
</evidence>
<evidence type="ECO:0000256" key="3">
    <source>
        <dbReference type="ARBA" id="ARBA00022448"/>
    </source>
</evidence>
<keyword evidence="15" id="KW-1185">Reference proteome</keyword>
<keyword evidence="4" id="KW-0050">Antiport</keyword>
<comment type="similarity">
    <text evidence="2">Belongs to the monovalent cation:proton antiporter 2 (CPA2) transporter (TC 2.A.37) family.</text>
</comment>
<evidence type="ECO:0000259" key="13">
    <source>
        <dbReference type="PROSITE" id="PS51201"/>
    </source>
</evidence>
<dbReference type="SUPFAM" id="SSF51735">
    <property type="entry name" value="NAD(P)-binding Rossmann-fold domains"/>
    <property type="match status" value="1"/>
</dbReference>
<dbReference type="Pfam" id="PF00999">
    <property type="entry name" value="Na_H_Exchanger"/>
    <property type="match status" value="1"/>
</dbReference>
<proteinExistence type="inferred from homology"/>
<reference evidence="14" key="1">
    <citation type="journal article" date="2022" name="ISME J.">
        <title>Identification of active gaseous-alkane degraders at natural gas seeps.</title>
        <authorList>
            <person name="Farhan Ul Haque M."/>
            <person name="Hernandez M."/>
            <person name="Crombie A.T."/>
            <person name="Murrell J.C."/>
        </authorList>
    </citation>
    <scope>NUCLEOTIDE SEQUENCE</scope>
    <source>
        <strain evidence="14">PC2</strain>
    </source>
</reference>
<feature type="transmembrane region" description="Helical" evidence="12">
    <location>
        <begin position="369"/>
        <end position="388"/>
    </location>
</feature>
<dbReference type="PANTHER" id="PTHR46157">
    <property type="entry name" value="K(+) EFFLUX ANTIPORTER 3, CHLOROPLASTIC"/>
    <property type="match status" value="1"/>
</dbReference>
<keyword evidence="3" id="KW-0813">Transport</keyword>
<dbReference type="InterPro" id="IPR004771">
    <property type="entry name" value="K/H_exchanger"/>
</dbReference>
<feature type="transmembrane region" description="Helical" evidence="12">
    <location>
        <begin position="6"/>
        <end position="24"/>
    </location>
</feature>
<dbReference type="InterPro" id="IPR036291">
    <property type="entry name" value="NAD(P)-bd_dom_sf"/>
</dbReference>
<dbReference type="InterPro" id="IPR003148">
    <property type="entry name" value="RCK_N"/>
</dbReference>
<keyword evidence="5" id="KW-0633">Potassium transport</keyword>
<feature type="transmembrane region" description="Helical" evidence="12">
    <location>
        <begin position="61"/>
        <end position="79"/>
    </location>
</feature>
<evidence type="ECO:0000256" key="6">
    <source>
        <dbReference type="ARBA" id="ARBA00022692"/>
    </source>
</evidence>
<dbReference type="PROSITE" id="PS51201">
    <property type="entry name" value="RCK_N"/>
    <property type="match status" value="1"/>
</dbReference>
<dbReference type="Pfam" id="PF02254">
    <property type="entry name" value="TrkA_N"/>
    <property type="match status" value="1"/>
</dbReference>
<evidence type="ECO:0000256" key="11">
    <source>
        <dbReference type="SAM" id="MobiDB-lite"/>
    </source>
</evidence>
<feature type="transmembrane region" description="Helical" evidence="12">
    <location>
        <begin position="337"/>
        <end position="357"/>
    </location>
</feature>
<evidence type="ECO:0000256" key="10">
    <source>
        <dbReference type="ARBA" id="ARBA00023136"/>
    </source>
</evidence>
<feature type="domain" description="RCK N-terminal" evidence="13">
    <location>
        <begin position="418"/>
        <end position="539"/>
    </location>
</feature>
<gene>
    <name evidence="14" type="ORF">K2U94_18395</name>
</gene>
<comment type="caution">
    <text evidence="14">The sequence shown here is derived from an EMBL/GenBank/DDBJ whole genome shotgun (WGS) entry which is preliminary data.</text>
</comment>
<name>A0ABS9ZAJ1_9HYPH</name>
<keyword evidence="10 12" id="KW-0472">Membrane</keyword>